<evidence type="ECO:0000313" key="3">
    <source>
        <dbReference type="Proteomes" id="UP001273350"/>
    </source>
</evidence>
<keyword evidence="1" id="KW-0812">Transmembrane</keyword>
<protein>
    <recommendedName>
        <fullName evidence="4">DUF502 domain-containing protein</fullName>
    </recommendedName>
</protein>
<organism evidence="2 3">
    <name type="scientific">Flavobacterium cupriresistens</name>
    <dbReference type="NCBI Taxonomy" id="2893885"/>
    <lineage>
        <taxon>Bacteria</taxon>
        <taxon>Pseudomonadati</taxon>
        <taxon>Bacteroidota</taxon>
        <taxon>Flavobacteriia</taxon>
        <taxon>Flavobacteriales</taxon>
        <taxon>Flavobacteriaceae</taxon>
        <taxon>Flavobacterium</taxon>
    </lineage>
</organism>
<dbReference type="EMBL" id="JAWXVI010000005">
    <property type="protein sequence ID" value="MDX6189449.1"/>
    <property type="molecule type" value="Genomic_DNA"/>
</dbReference>
<keyword evidence="1" id="KW-1133">Transmembrane helix</keyword>
<evidence type="ECO:0000313" key="2">
    <source>
        <dbReference type="EMBL" id="MDX6189449.1"/>
    </source>
</evidence>
<keyword evidence="1" id="KW-0472">Membrane</keyword>
<sequence>MKKFLRQVERNCVSGAVVLLPLLVFGVVLQKVWGFFQKYGEKFAKLLHLDEVFGTIATDILGGVILLVLLYFSGYMMRLTYLKKFTEWIDDKLMIFLPGYEKNKKEAEEKLSTKVKKPSTDIPVLLKNGDYWQPARLIEEDSSGSAVVFVPTAPFKDQGQIFVVDSIHIKKMNETTLGNLNASVKSLGKGILDFK</sequence>
<feature type="transmembrane region" description="Helical" evidence="1">
    <location>
        <begin position="12"/>
        <end position="33"/>
    </location>
</feature>
<keyword evidence="3" id="KW-1185">Reference proteome</keyword>
<evidence type="ECO:0000256" key="1">
    <source>
        <dbReference type="SAM" id="Phobius"/>
    </source>
</evidence>
<feature type="transmembrane region" description="Helical" evidence="1">
    <location>
        <begin position="53"/>
        <end position="74"/>
    </location>
</feature>
<reference evidence="2 3" key="1">
    <citation type="submission" date="2023-11" db="EMBL/GenBank/DDBJ databases">
        <title>Unpublished Manusciprt.</title>
        <authorList>
            <person name="Saticioglu I.B."/>
            <person name="Ay H."/>
            <person name="Ajmi N."/>
            <person name="Altun S."/>
            <person name="Duman M."/>
        </authorList>
    </citation>
    <scope>NUCLEOTIDE SEQUENCE [LARGE SCALE GENOMIC DNA]</scope>
    <source>
        <strain evidence="2 3">Fl-318</strain>
    </source>
</reference>
<gene>
    <name evidence="2" type="ORF">SGQ83_08830</name>
</gene>
<proteinExistence type="predicted"/>
<accession>A0ABU4RA66</accession>
<dbReference type="RefSeq" id="WP_230001831.1">
    <property type="nucleotide sequence ID" value="NZ_CP087134.1"/>
</dbReference>
<dbReference type="Proteomes" id="UP001273350">
    <property type="component" value="Unassembled WGS sequence"/>
</dbReference>
<comment type="caution">
    <text evidence="2">The sequence shown here is derived from an EMBL/GenBank/DDBJ whole genome shotgun (WGS) entry which is preliminary data.</text>
</comment>
<name>A0ABU4RA66_9FLAO</name>
<evidence type="ECO:0008006" key="4">
    <source>
        <dbReference type="Google" id="ProtNLM"/>
    </source>
</evidence>